<dbReference type="InterPro" id="IPR041677">
    <property type="entry name" value="DNA2/NAM7_AAA_11"/>
</dbReference>
<dbReference type="PANTHER" id="PTHR10887:SF364">
    <property type="entry name" value="REGULATOR OF NONSENSE TRANSCRIPTS 1"/>
    <property type="match status" value="1"/>
</dbReference>
<name>A0A8E0RS69_9TREM</name>
<comment type="caution">
    <text evidence="2">The sequence shown here is derived from an EMBL/GenBank/DDBJ whole genome shotgun (WGS) entry which is preliminary data.</text>
</comment>
<dbReference type="Pfam" id="PF13086">
    <property type="entry name" value="AAA_11"/>
    <property type="match status" value="1"/>
</dbReference>
<evidence type="ECO:0000313" key="3">
    <source>
        <dbReference type="Proteomes" id="UP000728185"/>
    </source>
</evidence>
<reference evidence="2" key="1">
    <citation type="submission" date="2019-05" db="EMBL/GenBank/DDBJ databases">
        <title>Annotation for the trematode Fasciolopsis buski.</title>
        <authorList>
            <person name="Choi Y.-J."/>
        </authorList>
    </citation>
    <scope>NUCLEOTIDE SEQUENCE</scope>
    <source>
        <strain evidence="2">HT</strain>
        <tissue evidence="2">Whole worm</tissue>
    </source>
</reference>
<proteinExistence type="predicted"/>
<dbReference type="Gene3D" id="3.40.50.300">
    <property type="entry name" value="P-loop containing nucleotide triphosphate hydrolases"/>
    <property type="match status" value="1"/>
</dbReference>
<dbReference type="SUPFAM" id="SSF52540">
    <property type="entry name" value="P-loop containing nucleoside triphosphate hydrolases"/>
    <property type="match status" value="1"/>
</dbReference>
<dbReference type="GO" id="GO:0000184">
    <property type="term" value="P:nuclear-transcribed mRNA catabolic process, nonsense-mediated decay"/>
    <property type="evidence" value="ECO:0007669"/>
    <property type="project" value="TreeGrafter"/>
</dbReference>
<feature type="domain" description="DNA2/NAM7 helicase helicase" evidence="1">
    <location>
        <begin position="61"/>
        <end position="163"/>
    </location>
</feature>
<dbReference type="GO" id="GO:0003724">
    <property type="term" value="F:RNA helicase activity"/>
    <property type="evidence" value="ECO:0007669"/>
    <property type="project" value="TreeGrafter"/>
</dbReference>
<evidence type="ECO:0000259" key="1">
    <source>
        <dbReference type="Pfam" id="PF13086"/>
    </source>
</evidence>
<keyword evidence="3" id="KW-1185">Reference proteome</keyword>
<dbReference type="AlphaFoldDB" id="A0A8E0RS69"/>
<dbReference type="InterPro" id="IPR027417">
    <property type="entry name" value="P-loop_NTPase"/>
</dbReference>
<sequence>MIKALWCDITYRRMLAALAVIQSGMISSKLSSFLCGTLATYTVPLSGPPCHLPAVPGIKKIDESQNKAIIMALEHMICLIQGPPGTGKTNTSACLIYHLTQITGAKVIAMAPSNTAVDNLCYKLTKTGLNVVRLCTVTREEESDSLKDFQVHVKARKLNHELADLKRKKDDGSLRPGAELQYYLRLKKQTESEDYCYCHFTPFSFTIATVIRFFVWVNCLCITVQASRDQIVDARVP</sequence>
<dbReference type="EMBL" id="LUCM01005981">
    <property type="protein sequence ID" value="KAA0191984.1"/>
    <property type="molecule type" value="Genomic_DNA"/>
</dbReference>
<organism evidence="2 3">
    <name type="scientific">Fasciolopsis buskii</name>
    <dbReference type="NCBI Taxonomy" id="27845"/>
    <lineage>
        <taxon>Eukaryota</taxon>
        <taxon>Metazoa</taxon>
        <taxon>Spiralia</taxon>
        <taxon>Lophotrochozoa</taxon>
        <taxon>Platyhelminthes</taxon>
        <taxon>Trematoda</taxon>
        <taxon>Digenea</taxon>
        <taxon>Plagiorchiida</taxon>
        <taxon>Echinostomata</taxon>
        <taxon>Echinostomatoidea</taxon>
        <taxon>Fasciolidae</taxon>
        <taxon>Fasciolopsis</taxon>
    </lineage>
</organism>
<gene>
    <name evidence="2" type="ORF">FBUS_10714</name>
</gene>
<dbReference type="GO" id="GO:0005737">
    <property type="term" value="C:cytoplasm"/>
    <property type="evidence" value="ECO:0007669"/>
    <property type="project" value="TreeGrafter"/>
</dbReference>
<evidence type="ECO:0000313" key="2">
    <source>
        <dbReference type="EMBL" id="KAA0191984.1"/>
    </source>
</evidence>
<accession>A0A8E0RS69</accession>
<protein>
    <recommendedName>
        <fullName evidence="1">DNA2/NAM7 helicase helicase domain-containing protein</fullName>
    </recommendedName>
</protein>
<dbReference type="OrthoDB" id="2423195at2759"/>
<dbReference type="Proteomes" id="UP000728185">
    <property type="component" value="Unassembled WGS sequence"/>
</dbReference>
<dbReference type="InterPro" id="IPR045055">
    <property type="entry name" value="DNA2/NAM7-like"/>
</dbReference>
<dbReference type="PANTHER" id="PTHR10887">
    <property type="entry name" value="DNA2/NAM7 HELICASE FAMILY"/>
    <property type="match status" value="1"/>
</dbReference>